<accession>A0A0A9DUZ0</accession>
<proteinExistence type="predicted"/>
<organism evidence="1">
    <name type="scientific">Arundo donax</name>
    <name type="common">Giant reed</name>
    <name type="synonym">Donax arundinaceus</name>
    <dbReference type="NCBI Taxonomy" id="35708"/>
    <lineage>
        <taxon>Eukaryota</taxon>
        <taxon>Viridiplantae</taxon>
        <taxon>Streptophyta</taxon>
        <taxon>Embryophyta</taxon>
        <taxon>Tracheophyta</taxon>
        <taxon>Spermatophyta</taxon>
        <taxon>Magnoliopsida</taxon>
        <taxon>Liliopsida</taxon>
        <taxon>Poales</taxon>
        <taxon>Poaceae</taxon>
        <taxon>PACMAD clade</taxon>
        <taxon>Arundinoideae</taxon>
        <taxon>Arundineae</taxon>
        <taxon>Arundo</taxon>
    </lineage>
</organism>
<reference evidence="1" key="2">
    <citation type="journal article" date="2015" name="Data Brief">
        <title>Shoot transcriptome of the giant reed, Arundo donax.</title>
        <authorList>
            <person name="Barrero R.A."/>
            <person name="Guerrero F.D."/>
            <person name="Moolhuijzen P."/>
            <person name="Goolsby J.A."/>
            <person name="Tidwell J."/>
            <person name="Bellgard S.E."/>
            <person name="Bellgard M.I."/>
        </authorList>
    </citation>
    <scope>NUCLEOTIDE SEQUENCE</scope>
    <source>
        <tissue evidence="1">Shoot tissue taken approximately 20 cm above the soil surface</tissue>
    </source>
</reference>
<dbReference type="AlphaFoldDB" id="A0A0A9DUZ0"/>
<evidence type="ECO:0000313" key="1">
    <source>
        <dbReference type="EMBL" id="JAD92399.1"/>
    </source>
</evidence>
<name>A0A0A9DUZ0_ARUDO</name>
<sequence>MLSELGISNHLILLLNTTTSKIPKVIWGRQTRNYRHHYQRQKKIYQFITRASWH</sequence>
<reference evidence="1" key="1">
    <citation type="submission" date="2014-09" db="EMBL/GenBank/DDBJ databases">
        <authorList>
            <person name="Magalhaes I.L.F."/>
            <person name="Oliveira U."/>
            <person name="Santos F.R."/>
            <person name="Vidigal T.H.D.A."/>
            <person name="Brescovit A.D."/>
            <person name="Santos A.J."/>
        </authorList>
    </citation>
    <scope>NUCLEOTIDE SEQUENCE</scope>
    <source>
        <tissue evidence="1">Shoot tissue taken approximately 20 cm above the soil surface</tissue>
    </source>
</reference>
<dbReference type="EMBL" id="GBRH01205496">
    <property type="protein sequence ID" value="JAD92399.1"/>
    <property type="molecule type" value="Transcribed_RNA"/>
</dbReference>
<protein>
    <submittedName>
        <fullName evidence="1">Uncharacterized protein</fullName>
    </submittedName>
</protein>